<accession>A0ABD0MNM7</accession>
<sequence>MDDRKSGPSASQPEVSLTNQLFSFEQLATLTQENTIIDNQSVNESAPEVSSVHESAPEASSDHESAPLPPENLLKGPCIPPLSLQRWRLTLQSLRRWQRLWLHPQRLRSPPQFPWRWRLRLQNLTKWDVCYNSLHGGPSLCHGSLLSLLCPGGRLLRCGGLLKPGRLLVRLLRPDGLLVFLLRPGGLLLCPRGLLVHLLPPGGLMVCPGGLLLHLLHPGGLLVCLLCPGGLPLHLLCPGGLLLHLLRPGGPQPRLLCQLHPVHCSSGPASVPRSSTWTWTSNPRLVSSPPHRSPGLFVVWSVWKLLLGGGLCYEILSDLPATRGRLCISLTFHSTQTVASHPGLRFPSPIALIAHTPVSNQVHYISLGLPLASHRVLWCFVLLYIASRFLVL</sequence>
<evidence type="ECO:0000313" key="2">
    <source>
        <dbReference type="EMBL" id="KAL0150585.1"/>
    </source>
</evidence>
<keyword evidence="3" id="KW-1185">Reference proteome</keyword>
<dbReference type="AlphaFoldDB" id="A0ABD0MNM7"/>
<organism evidence="2 3">
    <name type="scientific">Cirrhinus mrigala</name>
    <name type="common">Mrigala</name>
    <dbReference type="NCBI Taxonomy" id="683832"/>
    <lineage>
        <taxon>Eukaryota</taxon>
        <taxon>Metazoa</taxon>
        <taxon>Chordata</taxon>
        <taxon>Craniata</taxon>
        <taxon>Vertebrata</taxon>
        <taxon>Euteleostomi</taxon>
        <taxon>Actinopterygii</taxon>
        <taxon>Neopterygii</taxon>
        <taxon>Teleostei</taxon>
        <taxon>Ostariophysi</taxon>
        <taxon>Cypriniformes</taxon>
        <taxon>Cyprinidae</taxon>
        <taxon>Labeoninae</taxon>
        <taxon>Labeonini</taxon>
        <taxon>Cirrhinus</taxon>
    </lineage>
</organism>
<dbReference type="Proteomes" id="UP001529510">
    <property type="component" value="Unassembled WGS sequence"/>
</dbReference>
<protein>
    <submittedName>
        <fullName evidence="2">Uncharacterized protein</fullName>
    </submittedName>
</protein>
<reference evidence="2 3" key="1">
    <citation type="submission" date="2024-05" db="EMBL/GenBank/DDBJ databases">
        <title>Genome sequencing and assembly of Indian major carp, Cirrhinus mrigala (Hamilton, 1822).</title>
        <authorList>
            <person name="Mohindra V."/>
            <person name="Chowdhury L.M."/>
            <person name="Lal K."/>
            <person name="Jena J.K."/>
        </authorList>
    </citation>
    <scope>NUCLEOTIDE SEQUENCE [LARGE SCALE GENOMIC DNA]</scope>
    <source>
        <strain evidence="2">CM1030</strain>
        <tissue evidence="2">Blood</tissue>
    </source>
</reference>
<comment type="caution">
    <text evidence="2">The sequence shown here is derived from an EMBL/GenBank/DDBJ whole genome shotgun (WGS) entry which is preliminary data.</text>
</comment>
<dbReference type="EMBL" id="JAMKFB020000292">
    <property type="protein sequence ID" value="KAL0150585.1"/>
    <property type="molecule type" value="Genomic_DNA"/>
</dbReference>
<feature type="compositionally biased region" description="Polar residues" evidence="1">
    <location>
        <begin position="35"/>
        <end position="44"/>
    </location>
</feature>
<evidence type="ECO:0000256" key="1">
    <source>
        <dbReference type="SAM" id="MobiDB-lite"/>
    </source>
</evidence>
<feature type="region of interest" description="Disordered" evidence="1">
    <location>
        <begin position="35"/>
        <end position="72"/>
    </location>
</feature>
<proteinExistence type="predicted"/>
<gene>
    <name evidence="2" type="ORF">M9458_054178</name>
</gene>
<name>A0ABD0MNM7_CIRMR</name>
<evidence type="ECO:0000313" key="3">
    <source>
        <dbReference type="Proteomes" id="UP001529510"/>
    </source>
</evidence>